<dbReference type="AlphaFoldDB" id="A0A0C2MGA5"/>
<organism evidence="1 2">
    <name type="scientific">Thelohanellus kitauei</name>
    <name type="common">Myxosporean</name>
    <dbReference type="NCBI Taxonomy" id="669202"/>
    <lineage>
        <taxon>Eukaryota</taxon>
        <taxon>Metazoa</taxon>
        <taxon>Cnidaria</taxon>
        <taxon>Myxozoa</taxon>
        <taxon>Myxosporea</taxon>
        <taxon>Bivalvulida</taxon>
        <taxon>Platysporina</taxon>
        <taxon>Myxobolidae</taxon>
        <taxon>Thelohanellus</taxon>
    </lineage>
</organism>
<name>A0A0C2MGA5_THEKT</name>
<accession>A0A0C2MGA5</accession>
<sequence length="369" mass="42054">MEIYEIEKIEKISIKFSSKIDDEQKQTRFTITKPDKSQLEDSIQGLTITVADDTSLVYPSISSMNKETDFLNNLLGHSGTLSLYVSFGLIEKVVTLKLNQISVKVLPAKKKEKITVTQSFKTVLENFPMKHPWVVHFDLNNVNVDDFYVVYCFKILTSKDKQKYIGSCVVSLRNFISNENLQNTAASFNILALPIDFEQIKKSSLIIDECLDLPKPMLFVILYYNSTTGMLEVGCTALYTPSCDGLSPKEIVVLLKFHDTNDVLILESYSRKTLKIYAEKTEDIEVIDRESSFPVLLKDILGCTLVIHVSINKKSPSKLKNITNEAFERKKIGYISMGRWNSSIEAKNHFNKIASQPDTVHKQWQRLLI</sequence>
<dbReference type="Proteomes" id="UP000031668">
    <property type="component" value="Unassembled WGS sequence"/>
</dbReference>
<evidence type="ECO:0000313" key="1">
    <source>
        <dbReference type="EMBL" id="KII63399.1"/>
    </source>
</evidence>
<reference evidence="1 2" key="1">
    <citation type="journal article" date="2014" name="Genome Biol. Evol.">
        <title>The genome of the myxosporean Thelohanellus kitauei shows adaptations to nutrient acquisition within its fish host.</title>
        <authorList>
            <person name="Yang Y."/>
            <person name="Xiong J."/>
            <person name="Zhou Z."/>
            <person name="Huo F."/>
            <person name="Miao W."/>
            <person name="Ran C."/>
            <person name="Liu Y."/>
            <person name="Zhang J."/>
            <person name="Feng J."/>
            <person name="Wang M."/>
            <person name="Wang M."/>
            <person name="Wang L."/>
            <person name="Yao B."/>
        </authorList>
    </citation>
    <scope>NUCLEOTIDE SEQUENCE [LARGE SCALE GENOMIC DNA]</scope>
    <source>
        <strain evidence="1">Wuqing</strain>
    </source>
</reference>
<dbReference type="EMBL" id="JWZT01004669">
    <property type="protein sequence ID" value="KII63399.1"/>
    <property type="molecule type" value="Genomic_DNA"/>
</dbReference>
<evidence type="ECO:0000313" key="2">
    <source>
        <dbReference type="Proteomes" id="UP000031668"/>
    </source>
</evidence>
<comment type="caution">
    <text evidence="1">The sequence shown here is derived from an EMBL/GenBank/DDBJ whole genome shotgun (WGS) entry which is preliminary data.</text>
</comment>
<protein>
    <submittedName>
        <fullName evidence="1">Uncharacterized protein</fullName>
    </submittedName>
</protein>
<gene>
    <name evidence="1" type="ORF">RF11_02208</name>
</gene>
<keyword evidence="2" id="KW-1185">Reference proteome</keyword>
<proteinExistence type="predicted"/>